<dbReference type="PANTHER" id="PTHR37308">
    <property type="entry name" value="INTEGRAL MEMBRANE PROTEIN"/>
    <property type="match status" value="1"/>
</dbReference>
<sequence>MKALILFLKGIGVGIATLVPGVSGGTMAIILGVYDRLIHSISSFFKSWKENLLFLLILGCGGATGLLLFSKLISWSLDVFHDPMIYLFLGIVLGSIPVLLKKAKSQQGKSWDLLFLPLGFLIVFLMTLQPVTIVNLATAGGIGSYIFLFFAGIITAVALILPGISTSFMLLTFGLYDLTLEAFSTLNFGYLIPLGIGTAAGVILTTKLLESLMQKHPRPTYLMILGFVLGSIVEIFPGVPKGRELPLSAIMLVLGVILITFIIRLEKEDA</sequence>
<feature type="transmembrane region" description="Helical" evidence="1">
    <location>
        <begin position="142"/>
        <end position="161"/>
    </location>
</feature>
<keyword evidence="3" id="KW-1185">Reference proteome</keyword>
<gene>
    <name evidence="2" type="ORF">H8730_06165</name>
</gene>
<organism evidence="2 3">
    <name type="scientific">Bianquea renquensis</name>
    <dbReference type="NCBI Taxonomy" id="2763661"/>
    <lineage>
        <taxon>Bacteria</taxon>
        <taxon>Bacillati</taxon>
        <taxon>Bacillota</taxon>
        <taxon>Clostridia</taxon>
        <taxon>Eubacteriales</taxon>
        <taxon>Bianqueaceae</taxon>
        <taxon>Bianquea</taxon>
    </lineage>
</organism>
<proteinExistence type="predicted"/>
<accession>A0A926I153</accession>
<dbReference type="AlphaFoldDB" id="A0A926I153"/>
<keyword evidence="1" id="KW-1133">Transmembrane helix</keyword>
<feature type="transmembrane region" description="Helical" evidence="1">
    <location>
        <begin position="6"/>
        <end position="31"/>
    </location>
</feature>
<reference evidence="2" key="1">
    <citation type="submission" date="2020-08" db="EMBL/GenBank/DDBJ databases">
        <title>Genome public.</title>
        <authorList>
            <person name="Liu C."/>
            <person name="Sun Q."/>
        </authorList>
    </citation>
    <scope>NUCLEOTIDE SEQUENCE</scope>
    <source>
        <strain evidence="2">NSJ-32</strain>
    </source>
</reference>
<dbReference type="RefSeq" id="WP_177717521.1">
    <property type="nucleotide sequence ID" value="NZ_JACRSQ010000007.1"/>
</dbReference>
<feature type="transmembrane region" description="Helical" evidence="1">
    <location>
        <begin position="113"/>
        <end position="136"/>
    </location>
</feature>
<comment type="caution">
    <text evidence="2">The sequence shown here is derived from an EMBL/GenBank/DDBJ whole genome shotgun (WGS) entry which is preliminary data.</text>
</comment>
<keyword evidence="1" id="KW-0812">Transmembrane</keyword>
<feature type="transmembrane region" description="Helical" evidence="1">
    <location>
        <begin position="221"/>
        <end position="239"/>
    </location>
</feature>
<name>A0A926I153_9FIRM</name>
<dbReference type="InterPro" id="IPR007163">
    <property type="entry name" value="VCA0040-like"/>
</dbReference>
<dbReference type="EMBL" id="JACRSQ010000007">
    <property type="protein sequence ID" value="MBC8543123.1"/>
    <property type="molecule type" value="Genomic_DNA"/>
</dbReference>
<dbReference type="Proteomes" id="UP000657006">
    <property type="component" value="Unassembled WGS sequence"/>
</dbReference>
<evidence type="ECO:0000256" key="1">
    <source>
        <dbReference type="SAM" id="Phobius"/>
    </source>
</evidence>
<feature type="transmembrane region" description="Helical" evidence="1">
    <location>
        <begin position="245"/>
        <end position="265"/>
    </location>
</feature>
<evidence type="ECO:0000313" key="3">
    <source>
        <dbReference type="Proteomes" id="UP000657006"/>
    </source>
</evidence>
<dbReference type="PANTHER" id="PTHR37308:SF1">
    <property type="entry name" value="POLYPRENYL-PHOSPHATE TRANSPORTER"/>
    <property type="match status" value="1"/>
</dbReference>
<protein>
    <submittedName>
        <fullName evidence="2">DUF368 domain-containing protein</fullName>
    </submittedName>
</protein>
<evidence type="ECO:0000313" key="2">
    <source>
        <dbReference type="EMBL" id="MBC8543123.1"/>
    </source>
</evidence>
<dbReference type="Pfam" id="PF04018">
    <property type="entry name" value="VCA0040-like"/>
    <property type="match status" value="1"/>
</dbReference>
<feature type="transmembrane region" description="Helical" evidence="1">
    <location>
        <begin position="190"/>
        <end position="209"/>
    </location>
</feature>
<keyword evidence="1" id="KW-0472">Membrane</keyword>
<feature type="transmembrane region" description="Helical" evidence="1">
    <location>
        <begin position="52"/>
        <end position="77"/>
    </location>
</feature>
<feature type="transmembrane region" description="Helical" evidence="1">
    <location>
        <begin position="83"/>
        <end position="101"/>
    </location>
</feature>